<dbReference type="OrthoDB" id="1465397at2"/>
<dbReference type="STRING" id="391587.KAOT1_00285"/>
<accession>A9E9F4</accession>
<keyword evidence="2" id="KW-0472">Membrane</keyword>
<proteinExistence type="predicted"/>
<feature type="region of interest" description="Disordered" evidence="1">
    <location>
        <begin position="119"/>
        <end position="144"/>
    </location>
</feature>
<feature type="compositionally biased region" description="Polar residues" evidence="1">
    <location>
        <begin position="126"/>
        <end position="136"/>
    </location>
</feature>
<keyword evidence="2" id="KW-0812">Transmembrane</keyword>
<dbReference type="eggNOG" id="ENOG502ZMW6">
    <property type="taxonomic scope" value="Bacteria"/>
</dbReference>
<reference evidence="3 4" key="1">
    <citation type="journal article" date="2011" name="J. Bacteriol.">
        <title>Genome sequence of the algicidal bacterium Kordia algicida OT-1.</title>
        <authorList>
            <person name="Lee H.S."/>
            <person name="Kang S.G."/>
            <person name="Kwon K.K."/>
            <person name="Lee J.H."/>
            <person name="Kim S.J."/>
        </authorList>
    </citation>
    <scope>NUCLEOTIDE SEQUENCE [LARGE SCALE GENOMIC DNA]</scope>
    <source>
        <strain evidence="3 4">OT-1</strain>
    </source>
</reference>
<comment type="caution">
    <text evidence="3">The sequence shown here is derived from an EMBL/GenBank/DDBJ whole genome shotgun (WGS) entry which is preliminary data.</text>
</comment>
<evidence type="ECO:0000313" key="4">
    <source>
        <dbReference type="Proteomes" id="UP000002945"/>
    </source>
</evidence>
<feature type="transmembrane region" description="Helical" evidence="2">
    <location>
        <begin position="153"/>
        <end position="174"/>
    </location>
</feature>
<dbReference type="AlphaFoldDB" id="A9E9F4"/>
<evidence type="ECO:0000313" key="3">
    <source>
        <dbReference type="EMBL" id="EDP94667.1"/>
    </source>
</evidence>
<dbReference type="Proteomes" id="UP000002945">
    <property type="component" value="Unassembled WGS sequence"/>
</dbReference>
<gene>
    <name evidence="3" type="ORF">KAOT1_00285</name>
</gene>
<dbReference type="HOGENOM" id="CLU_1439365_0_0_10"/>
<sequence length="188" mass="20992">MIDSLANTQIAQYDDFNRTKVRRIVRRKSRRRRPPVRFTNSGFPIQIKVPTKKQPKIVKGRPTKLPPITNFRKSKNTGVVKPGMLVKNIPNKKATVVASKKKIAIDKLIKKTAKPSKVQGNDLAVSKQSSLTQGQEKQAVKKAQQSDARVSKIVKIVAGVGMIALVGFGIYKYVQHQKKVKVKLKKSA</sequence>
<evidence type="ECO:0000256" key="2">
    <source>
        <dbReference type="SAM" id="Phobius"/>
    </source>
</evidence>
<name>A9E9F4_9FLAO</name>
<organism evidence="3 4">
    <name type="scientific">Kordia algicida OT-1</name>
    <dbReference type="NCBI Taxonomy" id="391587"/>
    <lineage>
        <taxon>Bacteria</taxon>
        <taxon>Pseudomonadati</taxon>
        <taxon>Bacteroidota</taxon>
        <taxon>Flavobacteriia</taxon>
        <taxon>Flavobacteriales</taxon>
        <taxon>Flavobacteriaceae</taxon>
        <taxon>Kordia</taxon>
    </lineage>
</organism>
<protein>
    <submittedName>
        <fullName evidence="3">Uncharacterized protein</fullName>
    </submittedName>
</protein>
<keyword evidence="4" id="KW-1185">Reference proteome</keyword>
<dbReference type="RefSeq" id="WP_007092641.1">
    <property type="nucleotide sequence ID" value="NZ_CP142125.1"/>
</dbReference>
<evidence type="ECO:0000256" key="1">
    <source>
        <dbReference type="SAM" id="MobiDB-lite"/>
    </source>
</evidence>
<keyword evidence="2" id="KW-1133">Transmembrane helix</keyword>
<dbReference type="EMBL" id="ABIB01000014">
    <property type="protein sequence ID" value="EDP94667.1"/>
    <property type="molecule type" value="Genomic_DNA"/>
</dbReference>